<name>E1R7Y6_SEDSS</name>
<dbReference type="OrthoDB" id="361683at2"/>
<evidence type="ECO:0000256" key="1">
    <source>
        <dbReference type="SAM" id="Phobius"/>
    </source>
</evidence>
<dbReference type="Proteomes" id="UP000002318">
    <property type="component" value="Chromosome"/>
</dbReference>
<dbReference type="RefSeq" id="WP_013256300.1">
    <property type="nucleotide sequence ID" value="NC_014364.1"/>
</dbReference>
<evidence type="ECO:0000313" key="3">
    <source>
        <dbReference type="Proteomes" id="UP000002318"/>
    </source>
</evidence>
<reference evidence="2 3" key="1">
    <citation type="journal article" date="2010" name="Stand. Genomic Sci.">
        <title>Complete genome sequence of Spirochaeta smaragdinae type strain (SEBR 4228).</title>
        <authorList>
            <person name="Mavromatis K."/>
            <person name="Yasawong M."/>
            <person name="Chertkov O."/>
            <person name="Lapidus A."/>
            <person name="Lucas S."/>
            <person name="Nolan M."/>
            <person name="Del Rio T.G."/>
            <person name="Tice H."/>
            <person name="Cheng J.F."/>
            <person name="Pitluck S."/>
            <person name="Liolios K."/>
            <person name="Ivanova N."/>
            <person name="Tapia R."/>
            <person name="Han C."/>
            <person name="Bruce D."/>
            <person name="Goodwin L."/>
            <person name="Pati A."/>
            <person name="Chen A."/>
            <person name="Palaniappan K."/>
            <person name="Land M."/>
            <person name="Hauser L."/>
            <person name="Chang Y.J."/>
            <person name="Jeffries C.D."/>
            <person name="Detter J.C."/>
            <person name="Rohde M."/>
            <person name="Brambilla E."/>
            <person name="Spring S."/>
            <person name="Goker M."/>
            <person name="Sikorski J."/>
            <person name="Woyke T."/>
            <person name="Bristow J."/>
            <person name="Eisen J.A."/>
            <person name="Markowitz V."/>
            <person name="Hugenholtz P."/>
            <person name="Klenk H.P."/>
            <person name="Kyrpides N.C."/>
        </authorList>
    </citation>
    <scope>NUCLEOTIDE SEQUENCE [LARGE SCALE GENOMIC DNA]</scope>
    <source>
        <strain evidence="3">DSM 11293 / JCM 15392 / SEBR 4228</strain>
    </source>
</reference>
<dbReference type="AlphaFoldDB" id="E1R7Y6"/>
<keyword evidence="3" id="KW-1185">Reference proteome</keyword>
<gene>
    <name evidence="2" type="ordered locus">Spirs_3755</name>
</gene>
<keyword evidence="1" id="KW-0812">Transmembrane</keyword>
<dbReference type="HOGENOM" id="CLU_174891_0_0_12"/>
<dbReference type="EMBL" id="CP002116">
    <property type="protein sequence ID" value="ADK82841.1"/>
    <property type="molecule type" value="Genomic_DNA"/>
</dbReference>
<dbReference type="KEGG" id="ssm:Spirs_3755"/>
<organism evidence="2 3">
    <name type="scientific">Sediminispirochaeta smaragdinae (strain DSM 11293 / JCM 15392 / SEBR 4228)</name>
    <name type="common">Spirochaeta smaragdinae</name>
    <dbReference type="NCBI Taxonomy" id="573413"/>
    <lineage>
        <taxon>Bacteria</taxon>
        <taxon>Pseudomonadati</taxon>
        <taxon>Spirochaetota</taxon>
        <taxon>Spirochaetia</taxon>
        <taxon>Spirochaetales</taxon>
        <taxon>Spirochaetaceae</taxon>
        <taxon>Sediminispirochaeta</taxon>
    </lineage>
</organism>
<dbReference type="STRING" id="573413.Spirs_3755"/>
<keyword evidence="1" id="KW-0472">Membrane</keyword>
<feature type="transmembrane region" description="Helical" evidence="1">
    <location>
        <begin position="34"/>
        <end position="51"/>
    </location>
</feature>
<proteinExistence type="predicted"/>
<evidence type="ECO:0000313" key="2">
    <source>
        <dbReference type="EMBL" id="ADK82841.1"/>
    </source>
</evidence>
<feature type="transmembrane region" description="Helical" evidence="1">
    <location>
        <begin position="71"/>
        <end position="94"/>
    </location>
</feature>
<feature type="transmembrane region" description="Helical" evidence="1">
    <location>
        <begin position="6"/>
        <end position="27"/>
    </location>
</feature>
<protein>
    <submittedName>
        <fullName evidence="2">Uncharacterized protein</fullName>
    </submittedName>
</protein>
<dbReference type="eggNOG" id="ENOG502ZS7H">
    <property type="taxonomic scope" value="Bacteria"/>
</dbReference>
<keyword evidence="1" id="KW-1133">Transmembrane helix</keyword>
<sequence>METYELVALVVRLSLGGVTTFLAIMLWSSTRDSAWMLIIMAAILFYGNVMYQTLRVFGVVGEGIFLIPGVLHVSVVLENLPILFLALGFIAALWKKRRR</sequence>
<accession>E1R7Y6</accession>